<accession>A0ABW0ITI9</accession>
<dbReference type="EMBL" id="JBHSLW010000014">
    <property type="protein sequence ID" value="MFC5420383.1"/>
    <property type="molecule type" value="Genomic_DNA"/>
</dbReference>
<evidence type="ECO:0000313" key="2">
    <source>
        <dbReference type="Proteomes" id="UP001596053"/>
    </source>
</evidence>
<dbReference type="Proteomes" id="UP001596053">
    <property type="component" value="Unassembled WGS sequence"/>
</dbReference>
<keyword evidence="2" id="KW-1185">Reference proteome</keyword>
<protein>
    <submittedName>
        <fullName evidence="1">Uncharacterized protein</fullName>
    </submittedName>
</protein>
<name>A0ABW0ITI9_9HYPH</name>
<reference evidence="2" key="1">
    <citation type="journal article" date="2019" name="Int. J. Syst. Evol. Microbiol.">
        <title>The Global Catalogue of Microorganisms (GCM) 10K type strain sequencing project: providing services to taxonomists for standard genome sequencing and annotation.</title>
        <authorList>
            <consortium name="The Broad Institute Genomics Platform"/>
            <consortium name="The Broad Institute Genome Sequencing Center for Infectious Disease"/>
            <person name="Wu L."/>
            <person name="Ma J."/>
        </authorList>
    </citation>
    <scope>NUCLEOTIDE SEQUENCE [LARGE SCALE GENOMIC DNA]</scope>
    <source>
        <strain evidence="2">NCAIM B.01391</strain>
    </source>
</reference>
<organism evidence="1 2">
    <name type="scientific">Bosea eneae</name>
    <dbReference type="NCBI Taxonomy" id="151454"/>
    <lineage>
        <taxon>Bacteria</taxon>
        <taxon>Pseudomonadati</taxon>
        <taxon>Pseudomonadota</taxon>
        <taxon>Alphaproteobacteria</taxon>
        <taxon>Hyphomicrobiales</taxon>
        <taxon>Boseaceae</taxon>
        <taxon>Bosea</taxon>
    </lineage>
</organism>
<sequence>MPLSLAQRRAYDLAKTLMICVVLIQTDAGYGVMPASEFDGPAEAIVHEYDPFG</sequence>
<dbReference type="RefSeq" id="WP_377798752.1">
    <property type="nucleotide sequence ID" value="NZ_JBHSLW010000014.1"/>
</dbReference>
<evidence type="ECO:0000313" key="1">
    <source>
        <dbReference type="EMBL" id="MFC5420383.1"/>
    </source>
</evidence>
<proteinExistence type="predicted"/>
<gene>
    <name evidence="1" type="ORF">ACFPOB_12520</name>
</gene>
<comment type="caution">
    <text evidence="1">The sequence shown here is derived from an EMBL/GenBank/DDBJ whole genome shotgun (WGS) entry which is preliminary data.</text>
</comment>